<dbReference type="EMBL" id="AEMG01000015">
    <property type="protein sequence ID" value="EFW91336.1"/>
    <property type="molecule type" value="Genomic_DNA"/>
</dbReference>
<dbReference type="Gene3D" id="2.60.40.2480">
    <property type="entry name" value="Periplasmic metal-binding protein Tp34-type"/>
    <property type="match status" value="1"/>
</dbReference>
<dbReference type="Pfam" id="PF24041">
    <property type="entry name" value="DUF7350"/>
    <property type="match status" value="1"/>
</dbReference>
<dbReference type="EMBL" id="FRAN01000004">
    <property type="protein sequence ID" value="SHL11163.1"/>
    <property type="molecule type" value="Genomic_DNA"/>
</dbReference>
<protein>
    <submittedName>
        <fullName evidence="3">Fe2+ transport protein</fullName>
    </submittedName>
</protein>
<dbReference type="Proteomes" id="UP000184203">
    <property type="component" value="Unassembled WGS sequence"/>
</dbReference>
<dbReference type="PROSITE" id="PS51257">
    <property type="entry name" value="PROKAR_LIPOPROTEIN"/>
    <property type="match status" value="1"/>
</dbReference>
<dbReference type="InterPro" id="IPR038482">
    <property type="entry name" value="Tp34-type_sf"/>
</dbReference>
<dbReference type="OrthoDB" id="156174at2157"/>
<keyword evidence="5" id="KW-1185">Reference proteome</keyword>
<feature type="domain" description="DUF7350" evidence="1">
    <location>
        <begin position="230"/>
        <end position="353"/>
    </location>
</feature>
<reference evidence="3" key="2">
    <citation type="submission" date="2016-11" db="EMBL/GenBank/DDBJ databases">
        <authorList>
            <person name="Jaros S."/>
            <person name="Januszkiewicz K."/>
            <person name="Wedrychowicz H."/>
        </authorList>
    </citation>
    <scope>NUCLEOTIDE SEQUENCE [LARGE SCALE GENOMIC DNA]</scope>
    <source>
        <strain evidence="3">DX253</strain>
    </source>
</reference>
<proteinExistence type="predicted"/>
<name>E7QVS3_HALPU</name>
<dbReference type="InterPro" id="IPR055774">
    <property type="entry name" value="DUF7350"/>
</dbReference>
<accession>E7QVS3</accession>
<dbReference type="RefSeq" id="WP_007980991.1">
    <property type="nucleotide sequence ID" value="NZ_AEMG01000015.1"/>
</dbReference>
<evidence type="ECO:0000313" key="4">
    <source>
        <dbReference type="Proteomes" id="UP000003751"/>
    </source>
</evidence>
<dbReference type="PATRIC" id="fig|797209.4.peg.2869"/>
<evidence type="ECO:0000259" key="1">
    <source>
        <dbReference type="Pfam" id="PF24041"/>
    </source>
</evidence>
<sequence length="354" mass="38648">MRRRTFLRTGTALAGGSLLTGCLDSLGFEKRSAWRDPPRVKNRPAAVYHPAYMEGMKMYGMGTDGDLRFALMYSYPHRFWNVTGQSNSKVVVQPDDTLHMMVSTWDAKTETTIPADVQLTIEKGGKTVDKRAPWPMLSQNMGFHYGDNVSLDGDGSYSATVRVGSVGVRRTGSLASRLSDGASATIDFEFDTDQIYDVEYREFGEKQGSRDALDPMSMTVPVGRAPAPASLPGTLVGTKSSGDAKFVVTVIEGENRFADDGKSYLAVSPRTPYNRIVLPRMSLSMELLRNGTTVSKGTLTPALDAALDTHYGAPVGDVRSGDTLRISVDSPPQLARHDGYETAFMEMPPMEFTV</sequence>
<reference evidence="2 4" key="1">
    <citation type="journal article" date="2014" name="ISME J.">
        <title>Trehalose/2-sulfotrehalose biosynthesis and glycine-betaine uptake are widely spread mechanisms for osmoadaptation in the Halobacteriales.</title>
        <authorList>
            <person name="Youssef N.H."/>
            <person name="Savage-Ashlock K.N."/>
            <person name="McCully A.L."/>
            <person name="Luedtke B."/>
            <person name="Shaw E.I."/>
            <person name="Hoff W.D."/>
            <person name="Elshahed M.S."/>
        </authorList>
    </citation>
    <scope>NUCLEOTIDE SEQUENCE [LARGE SCALE GENOMIC DNA]</scope>
    <source>
        <strain evidence="2 4">DX253</strain>
    </source>
</reference>
<dbReference type="eggNOG" id="arCOG04511">
    <property type="taxonomic scope" value="Archaea"/>
</dbReference>
<dbReference type="Proteomes" id="UP000003751">
    <property type="component" value="Unassembled WGS sequence"/>
</dbReference>
<evidence type="ECO:0000313" key="5">
    <source>
        <dbReference type="Proteomes" id="UP000184203"/>
    </source>
</evidence>
<organism evidence="2 4">
    <name type="scientific">Haladaptatus paucihalophilus DX253</name>
    <dbReference type="NCBI Taxonomy" id="797209"/>
    <lineage>
        <taxon>Archaea</taxon>
        <taxon>Methanobacteriati</taxon>
        <taxon>Methanobacteriota</taxon>
        <taxon>Stenosarchaea group</taxon>
        <taxon>Halobacteria</taxon>
        <taxon>Halobacteriales</taxon>
        <taxon>Haladaptataceae</taxon>
        <taxon>Haladaptatus</taxon>
    </lineage>
</organism>
<dbReference type="AlphaFoldDB" id="E7QVS3"/>
<evidence type="ECO:0000313" key="2">
    <source>
        <dbReference type="EMBL" id="EFW91336.1"/>
    </source>
</evidence>
<reference evidence="5" key="3">
    <citation type="submission" date="2016-11" db="EMBL/GenBank/DDBJ databases">
        <authorList>
            <person name="Varghese N."/>
            <person name="Submissions S."/>
        </authorList>
    </citation>
    <scope>NUCLEOTIDE SEQUENCE [LARGE SCALE GENOMIC DNA]</scope>
    <source>
        <strain evidence="5">DX253</strain>
    </source>
</reference>
<gene>
    <name evidence="3" type="ORF">SAMN05444342_3060</name>
    <name evidence="2" type="ORF">ZOD2009_14546</name>
</gene>
<evidence type="ECO:0000313" key="3">
    <source>
        <dbReference type="EMBL" id="SHL11163.1"/>
    </source>
</evidence>